<accession>A0A077ZR15</accession>
<feature type="region of interest" description="Disordered" evidence="2">
    <location>
        <begin position="931"/>
        <end position="966"/>
    </location>
</feature>
<feature type="compositionally biased region" description="Polar residues" evidence="2">
    <location>
        <begin position="1295"/>
        <end position="1309"/>
    </location>
</feature>
<feature type="region of interest" description="Disordered" evidence="2">
    <location>
        <begin position="1279"/>
        <end position="1320"/>
    </location>
</feature>
<evidence type="ECO:0000313" key="4">
    <source>
        <dbReference type="Proteomes" id="UP000039865"/>
    </source>
</evidence>
<feature type="compositionally biased region" description="Basic and acidic residues" evidence="2">
    <location>
        <begin position="388"/>
        <end position="403"/>
    </location>
</feature>
<reference evidence="3 4" key="1">
    <citation type="submission" date="2014-06" db="EMBL/GenBank/DDBJ databases">
        <authorList>
            <person name="Swart Estienne"/>
        </authorList>
    </citation>
    <scope>NUCLEOTIDE SEQUENCE [LARGE SCALE GENOMIC DNA]</scope>
    <source>
        <strain evidence="3 4">130c</strain>
    </source>
</reference>
<name>A0A077ZR15_STYLE</name>
<dbReference type="InParanoid" id="A0A077ZR15"/>
<feature type="compositionally biased region" description="Basic and acidic residues" evidence="2">
    <location>
        <begin position="366"/>
        <end position="376"/>
    </location>
</feature>
<proteinExistence type="predicted"/>
<feature type="compositionally biased region" description="Polar residues" evidence="2">
    <location>
        <begin position="933"/>
        <end position="953"/>
    </location>
</feature>
<feature type="compositionally biased region" description="Polar residues" evidence="2">
    <location>
        <begin position="736"/>
        <end position="769"/>
    </location>
</feature>
<feature type="compositionally biased region" description="Polar residues" evidence="2">
    <location>
        <begin position="868"/>
        <end position="880"/>
    </location>
</feature>
<sequence length="1320" mass="149820">MEDLDQFKGQFEFLTRRAITEAAPHRAACRYDSADDNEEEELAINGADYFDLNMLPDQMPQDLYAQNTQPLNLIPQRPYKDGEIKNYKGLRASAQGKRENYALGKPLKPTTFGNNNNLPGKVFSNCASSGYNSQKNLRNNQTMNGCALGNNRYSSQNNKGFDCEDEDELMDDGEGVLDVAEENCIGATVLGSQLQTEAVFTESAPETLSQTYRRGSYRYKDRINTLRMQSKENYQREHMIGPTYFTEIDEKGKNEEACQDDEFELFDRAQHDNILSQRMRQHETQINVDFSDLEIGGQQTLFKSRYTIEKAKYDKRWTTQPADQNDVQVCDDDEDNTPKQDLSQQFLDPRNGAHFQYKELIKRLSDITNSSREKNSSRKGKNTRPKVKQCETDARLPLKEKTQEIMNQIDKNSSSKKKRVSAQGDHSNKGKPFSNSAKNSKKQDTKKIQEQITVKVPMHQIPQNLITQNKISKLLLSNQENHFIDKKLKDLQMDSGVNISKSNIAKNLTINHNKSHQNLHKSIEKTFNKISTQQQCQINNMKLNKASGQQNKLFSNAPIQNQAINKHQSQNQIVISNILSNNALSSSISSSSTGGPQQIYQNGQQQNNCISGTFNTGTKCPSTNFLKTATTAFTTTTTNKSSAKLTQCNSNKQINNNKETPEATTRQKLRLTGTALSSTSKRNNMNSAGCGTTLSNNSQGNTIQNSQTNIQGLPQHQFGYHDSGNKRSHNSEQKDSQNIANKSHQALNPTSGTLNSGTNTHPSSVPRSNSSHKKVQQKQVQKMIKNQSFLKGSQIDNVNKKQNEFYNTIYQNIQTGKLGLSTLSGGSQLNLNLKNNQQQMQLQQQSMVNFQNQNIQGGATRLSDNKKNSIVGNSSKTTRVQAPQNQIQPPSSSKPQSRLSQGKTPQNDGLMLENANFQAITKSMKRISEMMHAQQQSPTNNNNDTYSRKSSNKNFKDEQNNNEKSLVGKNSSINLFNIPALNAQKINQFFMKINQEQQQYLANQSQVKLAQHSQQQQQPQMQTSSISQQNQNNFQSILLNHQVQKKNHANNTSQQQNQGKTQNRPLSGNDTINQPNQNVYSEATNHRRKISQEKQNMAQSVLQQSDQNQKQNNIDFDNRQSLQVQHKTMEKKQTTTSQQQQKMRNLHEEKEKMNRYLAQKKEELAQATLKSNNQRYAGQDQSVLGKKGFLLANIKIPKSNANQNNKLSNNQHSQQQLFNPDVYERMHMPTEEDDYSSKLMSKEQLFTEVYQLGNIIETDGDQIQSFSDIGQYLQQQQQQLNHQQQNYHHHHQNQKVQPKQHISNSTGAQRHSVKVKPKNV</sequence>
<keyword evidence="1" id="KW-0175">Coiled coil</keyword>
<feature type="compositionally biased region" description="Low complexity" evidence="2">
    <location>
        <begin position="881"/>
        <end position="901"/>
    </location>
</feature>
<evidence type="ECO:0000256" key="2">
    <source>
        <dbReference type="SAM" id="MobiDB-lite"/>
    </source>
</evidence>
<feature type="coiled-coil region" evidence="1">
    <location>
        <begin position="1129"/>
        <end position="1170"/>
    </location>
</feature>
<feature type="region of interest" description="Disordered" evidence="2">
    <location>
        <begin position="858"/>
        <end position="912"/>
    </location>
</feature>
<keyword evidence="4" id="KW-1185">Reference proteome</keyword>
<feature type="compositionally biased region" description="Basic residues" evidence="2">
    <location>
        <begin position="1311"/>
        <end position="1320"/>
    </location>
</feature>
<feature type="region of interest" description="Disordered" evidence="2">
    <location>
        <begin position="1045"/>
        <end position="1077"/>
    </location>
</feature>
<evidence type="ECO:0000313" key="3">
    <source>
        <dbReference type="EMBL" id="CDW71894.1"/>
    </source>
</evidence>
<gene>
    <name evidence="3" type="primary">Contig422.g470</name>
    <name evidence="3" type="ORF">STYLEM_844</name>
</gene>
<evidence type="ECO:0000256" key="1">
    <source>
        <dbReference type="SAM" id="Coils"/>
    </source>
</evidence>
<dbReference type="EMBL" id="CCKQ01000797">
    <property type="protein sequence ID" value="CDW71894.1"/>
    <property type="molecule type" value="Genomic_DNA"/>
</dbReference>
<feature type="compositionally biased region" description="Polar residues" evidence="2">
    <location>
        <begin position="1049"/>
        <end position="1077"/>
    </location>
</feature>
<feature type="compositionally biased region" description="Basic and acidic residues" evidence="2">
    <location>
        <begin position="723"/>
        <end position="735"/>
    </location>
</feature>
<feature type="compositionally biased region" description="Basic residues" evidence="2">
    <location>
        <begin position="377"/>
        <end position="387"/>
    </location>
</feature>
<feature type="region of interest" description="Disordered" evidence="2">
    <location>
        <begin position="323"/>
        <end position="351"/>
    </location>
</feature>
<feature type="region of interest" description="Disordered" evidence="2">
    <location>
        <begin position="673"/>
        <end position="781"/>
    </location>
</feature>
<dbReference type="Proteomes" id="UP000039865">
    <property type="component" value="Unassembled WGS sequence"/>
</dbReference>
<feature type="compositionally biased region" description="Polar residues" evidence="2">
    <location>
        <begin position="674"/>
        <end position="714"/>
    </location>
</feature>
<feature type="region of interest" description="Disordered" evidence="2">
    <location>
        <begin position="366"/>
        <end position="447"/>
    </location>
</feature>
<protein>
    <submittedName>
        <fullName evidence="3">Uncharacterized protein</fullName>
    </submittedName>
</protein>
<organism evidence="3 4">
    <name type="scientific">Stylonychia lemnae</name>
    <name type="common">Ciliate</name>
    <dbReference type="NCBI Taxonomy" id="5949"/>
    <lineage>
        <taxon>Eukaryota</taxon>
        <taxon>Sar</taxon>
        <taxon>Alveolata</taxon>
        <taxon>Ciliophora</taxon>
        <taxon>Intramacronucleata</taxon>
        <taxon>Spirotrichea</taxon>
        <taxon>Stichotrichia</taxon>
        <taxon>Sporadotrichida</taxon>
        <taxon>Oxytrichidae</taxon>
        <taxon>Stylonychinae</taxon>
        <taxon>Stylonychia</taxon>
    </lineage>
</organism>